<dbReference type="Gene3D" id="1.10.3720.10">
    <property type="entry name" value="MetI-like"/>
    <property type="match status" value="1"/>
</dbReference>
<evidence type="ECO:0000259" key="9">
    <source>
        <dbReference type="PROSITE" id="PS50928"/>
    </source>
</evidence>
<feature type="transmembrane region" description="Helical" evidence="7">
    <location>
        <begin position="79"/>
        <end position="99"/>
    </location>
</feature>
<dbReference type="InterPro" id="IPR035906">
    <property type="entry name" value="MetI-like_sf"/>
</dbReference>
<evidence type="ECO:0000256" key="1">
    <source>
        <dbReference type="ARBA" id="ARBA00004651"/>
    </source>
</evidence>
<evidence type="ECO:0000256" key="2">
    <source>
        <dbReference type="ARBA" id="ARBA00022448"/>
    </source>
</evidence>
<dbReference type="PANTHER" id="PTHR30151">
    <property type="entry name" value="ALKANE SULFONATE ABC TRANSPORTER-RELATED, MEMBRANE SUBUNIT"/>
    <property type="match status" value="1"/>
</dbReference>
<evidence type="ECO:0000256" key="6">
    <source>
        <dbReference type="ARBA" id="ARBA00023136"/>
    </source>
</evidence>
<sequence>MRTTDTASSINPANRDVEPLGTNIVDTDSARSVGPTRPEQSSRTVRSISPDVRGTADTKRVSHLDGADQRRGGRWGSKLASASVPWLLPLLFLALWQWAASSAIVSAQLLPTPMEVLSTLWELTSNGILAYHIGVSLQRAIIGFLIGGGIGFLFGVLSGRYLAFYRLFDTSIQMLRNIPHLALVPLVIIWLGIDEGAKIFLVSLGVMFPIYVNTYHGIRSVDPGVVEMAKVYGLRSGSLFRHIILPGALPSIFVGLRYALGVMWLTLIVAETIATDAGVGYLALNAREFMQTDIIILSIMLYAAFGKAADVIAKLLERKTLRWNAEQRT</sequence>
<dbReference type="PROSITE" id="PS50928">
    <property type="entry name" value="ABC_TM1"/>
    <property type="match status" value="1"/>
</dbReference>
<evidence type="ECO:0000313" key="10">
    <source>
        <dbReference type="EMBL" id="SYX87082.1"/>
    </source>
</evidence>
<feature type="compositionally biased region" description="Polar residues" evidence="8">
    <location>
        <begin position="38"/>
        <end position="47"/>
    </location>
</feature>
<keyword evidence="4 7" id="KW-0812">Transmembrane</keyword>
<keyword evidence="3" id="KW-1003">Cell membrane</keyword>
<proteinExistence type="inferred from homology"/>
<evidence type="ECO:0000256" key="5">
    <source>
        <dbReference type="ARBA" id="ARBA00022989"/>
    </source>
</evidence>
<dbReference type="AlphaFoldDB" id="A0A383RKF7"/>
<feature type="transmembrane region" description="Helical" evidence="7">
    <location>
        <begin position="239"/>
        <end position="260"/>
    </location>
</feature>
<dbReference type="InterPro" id="IPR000515">
    <property type="entry name" value="MetI-like"/>
</dbReference>
<name>A0A383RKF7_PAEAL</name>
<evidence type="ECO:0000256" key="4">
    <source>
        <dbReference type="ARBA" id="ARBA00022692"/>
    </source>
</evidence>
<keyword evidence="6 7" id="KW-0472">Membrane</keyword>
<protein>
    <submittedName>
        <fullName evidence="10">ABC transporter permease</fullName>
    </submittedName>
</protein>
<dbReference type="CDD" id="cd06261">
    <property type="entry name" value="TM_PBP2"/>
    <property type="match status" value="1"/>
</dbReference>
<comment type="similarity">
    <text evidence="7">Belongs to the binding-protein-dependent transport system permease family.</text>
</comment>
<comment type="subcellular location">
    <subcellularLocation>
        <location evidence="1 7">Cell membrane</location>
        <topology evidence="1 7">Multi-pass membrane protein</topology>
    </subcellularLocation>
</comment>
<feature type="transmembrane region" description="Helical" evidence="7">
    <location>
        <begin position="174"/>
        <end position="193"/>
    </location>
</feature>
<feature type="compositionally biased region" description="Basic and acidic residues" evidence="8">
    <location>
        <begin position="54"/>
        <end position="71"/>
    </location>
</feature>
<evidence type="ECO:0000256" key="8">
    <source>
        <dbReference type="SAM" id="MobiDB-lite"/>
    </source>
</evidence>
<keyword evidence="5 7" id="KW-1133">Transmembrane helix</keyword>
<gene>
    <name evidence="10" type="ORF">PBLR_15511</name>
</gene>
<feature type="region of interest" description="Disordered" evidence="8">
    <location>
        <begin position="1"/>
        <end position="75"/>
    </location>
</feature>
<keyword evidence="2 7" id="KW-0813">Transport</keyword>
<feature type="transmembrane region" description="Helical" evidence="7">
    <location>
        <begin position="199"/>
        <end position="218"/>
    </location>
</feature>
<dbReference type="GO" id="GO:0005886">
    <property type="term" value="C:plasma membrane"/>
    <property type="evidence" value="ECO:0007669"/>
    <property type="project" value="UniProtKB-SubCell"/>
</dbReference>
<evidence type="ECO:0000256" key="3">
    <source>
        <dbReference type="ARBA" id="ARBA00022475"/>
    </source>
</evidence>
<feature type="compositionally biased region" description="Polar residues" evidence="8">
    <location>
        <begin position="1"/>
        <end position="12"/>
    </location>
</feature>
<feature type="domain" description="ABC transmembrane type-1" evidence="9">
    <location>
        <begin position="133"/>
        <end position="313"/>
    </location>
</feature>
<dbReference type="SUPFAM" id="SSF161098">
    <property type="entry name" value="MetI-like"/>
    <property type="match status" value="1"/>
</dbReference>
<dbReference type="Proteomes" id="UP000304148">
    <property type="component" value="Chromosome"/>
</dbReference>
<evidence type="ECO:0000256" key="7">
    <source>
        <dbReference type="RuleBase" id="RU363032"/>
    </source>
</evidence>
<dbReference type="GO" id="GO:0042918">
    <property type="term" value="P:alkanesulfonate transmembrane transport"/>
    <property type="evidence" value="ECO:0007669"/>
    <property type="project" value="UniProtKB-ARBA"/>
</dbReference>
<organism evidence="10 11">
    <name type="scientific">Paenibacillus alvei</name>
    <name type="common">Bacillus alvei</name>
    <dbReference type="NCBI Taxonomy" id="44250"/>
    <lineage>
        <taxon>Bacteria</taxon>
        <taxon>Bacillati</taxon>
        <taxon>Bacillota</taxon>
        <taxon>Bacilli</taxon>
        <taxon>Bacillales</taxon>
        <taxon>Paenibacillaceae</taxon>
        <taxon>Paenibacillus</taxon>
    </lineage>
</organism>
<reference evidence="11" key="1">
    <citation type="submission" date="2018-08" db="EMBL/GenBank/DDBJ databases">
        <authorList>
            <person name="Chevrot R."/>
        </authorList>
    </citation>
    <scope>NUCLEOTIDE SEQUENCE [LARGE SCALE GENOMIC DNA]</scope>
</reference>
<evidence type="ECO:0000313" key="11">
    <source>
        <dbReference type="Proteomes" id="UP000304148"/>
    </source>
</evidence>
<accession>A0A383RKF7</accession>
<dbReference type="PANTHER" id="PTHR30151:SF38">
    <property type="entry name" value="ALIPHATIC SULFONATES TRANSPORT PERMEASE PROTEIN SSUC-RELATED"/>
    <property type="match status" value="1"/>
</dbReference>
<feature type="transmembrane region" description="Helical" evidence="7">
    <location>
        <begin position="140"/>
        <end position="162"/>
    </location>
</feature>
<dbReference type="Pfam" id="PF00528">
    <property type="entry name" value="BPD_transp_1"/>
    <property type="match status" value="1"/>
</dbReference>
<feature type="transmembrane region" description="Helical" evidence="7">
    <location>
        <begin position="294"/>
        <end position="313"/>
    </location>
</feature>
<dbReference type="EMBL" id="LS992241">
    <property type="protein sequence ID" value="SYX87082.1"/>
    <property type="molecule type" value="Genomic_DNA"/>
</dbReference>
<dbReference type="FunFam" id="1.10.3720.10:FF:000003">
    <property type="entry name" value="Aliphatic sulfonate ABC transporter permease"/>
    <property type="match status" value="1"/>
</dbReference>